<proteinExistence type="predicted"/>
<evidence type="ECO:0000313" key="2">
    <source>
        <dbReference type="EMBL" id="CAD6197238.1"/>
    </source>
</evidence>
<evidence type="ECO:0000256" key="1">
    <source>
        <dbReference type="SAM" id="MobiDB-lite"/>
    </source>
</evidence>
<dbReference type="Proteomes" id="UP000835052">
    <property type="component" value="Unassembled WGS sequence"/>
</dbReference>
<accession>A0A8S1HRW6</accession>
<name>A0A8S1HRW6_9PELO</name>
<reference evidence="2" key="1">
    <citation type="submission" date="2020-10" db="EMBL/GenBank/DDBJ databases">
        <authorList>
            <person name="Kikuchi T."/>
        </authorList>
    </citation>
    <scope>NUCLEOTIDE SEQUENCE</scope>
    <source>
        <strain evidence="2">NKZ352</strain>
    </source>
</reference>
<keyword evidence="3" id="KW-1185">Reference proteome</keyword>
<gene>
    <name evidence="2" type="ORF">CAUJ_LOCUS13147</name>
</gene>
<dbReference type="EMBL" id="CAJGYM010000088">
    <property type="protein sequence ID" value="CAD6197238.1"/>
    <property type="molecule type" value="Genomic_DNA"/>
</dbReference>
<dbReference type="AlphaFoldDB" id="A0A8S1HRW6"/>
<protein>
    <submittedName>
        <fullName evidence="2">Uncharacterized protein</fullName>
    </submittedName>
</protein>
<evidence type="ECO:0000313" key="3">
    <source>
        <dbReference type="Proteomes" id="UP000835052"/>
    </source>
</evidence>
<sequence>MMGPPRKMPSRPSASRNLSFDKAERSSSAPPKSFNEMINPCKFDDTNSMAEEGRSTAGSARRYQDIARSWLAWLSARLGLSPLFTNQALSIFSFLAMTGPFFRKVWYHPEDVLQEREKQKMRELLLSHTTFLF</sequence>
<comment type="caution">
    <text evidence="2">The sequence shown here is derived from an EMBL/GenBank/DDBJ whole genome shotgun (WGS) entry which is preliminary data.</text>
</comment>
<organism evidence="2 3">
    <name type="scientific">Caenorhabditis auriculariae</name>
    <dbReference type="NCBI Taxonomy" id="2777116"/>
    <lineage>
        <taxon>Eukaryota</taxon>
        <taxon>Metazoa</taxon>
        <taxon>Ecdysozoa</taxon>
        <taxon>Nematoda</taxon>
        <taxon>Chromadorea</taxon>
        <taxon>Rhabditida</taxon>
        <taxon>Rhabditina</taxon>
        <taxon>Rhabditomorpha</taxon>
        <taxon>Rhabditoidea</taxon>
        <taxon>Rhabditidae</taxon>
        <taxon>Peloderinae</taxon>
        <taxon>Caenorhabditis</taxon>
    </lineage>
</organism>
<feature type="region of interest" description="Disordered" evidence="1">
    <location>
        <begin position="1"/>
        <end position="59"/>
    </location>
</feature>